<comment type="function">
    <text evidence="12 13">The RecF protein is involved in DNA metabolism; it is required for DNA replication and normal SOS inducibility. RecF binds preferentially to single-stranded, linear DNA. It also seems to bind ATP.</text>
</comment>
<dbReference type="Gene3D" id="3.40.50.300">
    <property type="entry name" value="P-loop containing nucleotide triphosphate hydrolases"/>
    <property type="match status" value="1"/>
</dbReference>
<evidence type="ECO:0000259" key="14">
    <source>
        <dbReference type="Pfam" id="PF02463"/>
    </source>
</evidence>
<dbReference type="PROSITE" id="PS00617">
    <property type="entry name" value="RECF_1"/>
    <property type="match status" value="1"/>
</dbReference>
<dbReference type="GO" id="GO:0005524">
    <property type="term" value="F:ATP binding"/>
    <property type="evidence" value="ECO:0007669"/>
    <property type="project" value="UniProtKB-UniRule"/>
</dbReference>
<evidence type="ECO:0000256" key="5">
    <source>
        <dbReference type="ARBA" id="ARBA00022705"/>
    </source>
</evidence>
<keyword evidence="7 12" id="KW-0227">DNA damage</keyword>
<evidence type="ECO:0000256" key="4">
    <source>
        <dbReference type="ARBA" id="ARBA00022490"/>
    </source>
</evidence>
<dbReference type="EMBL" id="FMHG01000001">
    <property type="protein sequence ID" value="SCJ76448.1"/>
    <property type="molecule type" value="Genomic_DNA"/>
</dbReference>
<keyword evidence="4 12" id="KW-0963">Cytoplasm</keyword>
<dbReference type="InterPro" id="IPR027417">
    <property type="entry name" value="P-loop_NTPase"/>
</dbReference>
<dbReference type="SUPFAM" id="SSF52540">
    <property type="entry name" value="P-loop containing nucleoside triphosphate hydrolases"/>
    <property type="match status" value="1"/>
</dbReference>
<evidence type="ECO:0000313" key="15">
    <source>
        <dbReference type="EMBL" id="SCJ76448.1"/>
    </source>
</evidence>
<dbReference type="InterPro" id="IPR003395">
    <property type="entry name" value="RecF/RecN/SMC_N"/>
</dbReference>
<feature type="binding site" evidence="12">
    <location>
        <begin position="30"/>
        <end position="37"/>
    </location>
    <ligand>
        <name>ATP</name>
        <dbReference type="ChEBI" id="CHEBI:30616"/>
    </ligand>
</feature>
<keyword evidence="10 12" id="KW-0234">DNA repair</keyword>
<organism evidence="15">
    <name type="scientific">uncultured Anaerotruncus sp</name>
    <dbReference type="NCBI Taxonomy" id="905011"/>
    <lineage>
        <taxon>Bacteria</taxon>
        <taxon>Bacillati</taxon>
        <taxon>Bacillota</taxon>
        <taxon>Clostridia</taxon>
        <taxon>Eubacteriales</taxon>
        <taxon>Oscillospiraceae</taxon>
        <taxon>Anaerotruncus</taxon>
        <taxon>environmental samples</taxon>
    </lineage>
</organism>
<dbReference type="Pfam" id="PF02463">
    <property type="entry name" value="SMC_N"/>
    <property type="match status" value="1"/>
</dbReference>
<evidence type="ECO:0000256" key="13">
    <source>
        <dbReference type="RuleBase" id="RU000578"/>
    </source>
</evidence>
<comment type="similarity">
    <text evidence="2 12 13">Belongs to the RecF family.</text>
</comment>
<keyword evidence="6 12" id="KW-0547">Nucleotide-binding</keyword>
<keyword evidence="9 12" id="KW-0238">DNA-binding</keyword>
<dbReference type="HAMAP" id="MF_00365">
    <property type="entry name" value="RecF"/>
    <property type="match status" value="1"/>
</dbReference>
<dbReference type="AlphaFoldDB" id="A0A1C6J349"/>
<evidence type="ECO:0000256" key="11">
    <source>
        <dbReference type="ARBA" id="ARBA00023236"/>
    </source>
</evidence>
<dbReference type="GO" id="GO:0009432">
    <property type="term" value="P:SOS response"/>
    <property type="evidence" value="ECO:0007669"/>
    <property type="project" value="UniProtKB-UniRule"/>
</dbReference>
<gene>
    <name evidence="12 15" type="primary">recF</name>
    <name evidence="15" type="ORF">SAMEA3545359_01877</name>
</gene>
<keyword evidence="11 12" id="KW-0742">SOS response</keyword>
<evidence type="ECO:0000256" key="2">
    <source>
        <dbReference type="ARBA" id="ARBA00008016"/>
    </source>
</evidence>
<name>A0A1C6J349_9FIRM</name>
<evidence type="ECO:0000256" key="6">
    <source>
        <dbReference type="ARBA" id="ARBA00022741"/>
    </source>
</evidence>
<sequence length="372" mass="41782">MRLENLRLCGYRNLQEVQFTPHVGVNIVFGDNAQGKTNLIEAIWMLTGAKSFRPGRERDLIQKGAAQARVEGAFFAQDRHQTASITLGDKRGVQLNGVEKKSASALAGSFCCVVFSPAHLSIVKDGPQLRRRFLDGAICQIRPQFITALYQYRQALAQKNALIKDLYKNAELYDLLAVFDEKLCQLGVRVYQMRRRYFAALSNWAGQIYSGLSGGRETLTLCYDSVFSGDEQALDAPQLQQLYSQRLQEAKKDDLRAGYSTVGVHRDDLRFLIGGLDCRLYGSQGQQRSVALALKLAEGYLLREFIGETPVMLLDDVMSELDPSRQNYILNHLEDAQVFITCCDRTPIEQLLTGRAFYMKSGHLEPCGSEED</sequence>
<evidence type="ECO:0000256" key="12">
    <source>
        <dbReference type="HAMAP-Rule" id="MF_00365"/>
    </source>
</evidence>
<keyword evidence="5 12" id="KW-0235">DNA replication</keyword>
<dbReference type="PANTHER" id="PTHR32182">
    <property type="entry name" value="DNA REPLICATION AND REPAIR PROTEIN RECF"/>
    <property type="match status" value="1"/>
</dbReference>
<feature type="domain" description="RecF/RecN/SMC N-terminal" evidence="14">
    <location>
        <begin position="3"/>
        <end position="350"/>
    </location>
</feature>
<evidence type="ECO:0000256" key="3">
    <source>
        <dbReference type="ARBA" id="ARBA00020170"/>
    </source>
</evidence>
<proteinExistence type="inferred from homology"/>
<dbReference type="InterPro" id="IPR001238">
    <property type="entry name" value="DNA-binding_RecF"/>
</dbReference>
<evidence type="ECO:0000256" key="10">
    <source>
        <dbReference type="ARBA" id="ARBA00023204"/>
    </source>
</evidence>
<dbReference type="GO" id="GO:0006302">
    <property type="term" value="P:double-strand break repair"/>
    <property type="evidence" value="ECO:0007669"/>
    <property type="project" value="TreeGrafter"/>
</dbReference>
<dbReference type="GO" id="GO:0000731">
    <property type="term" value="P:DNA synthesis involved in DNA repair"/>
    <property type="evidence" value="ECO:0007669"/>
    <property type="project" value="TreeGrafter"/>
</dbReference>
<reference evidence="15" key="1">
    <citation type="submission" date="2015-09" db="EMBL/GenBank/DDBJ databases">
        <authorList>
            <consortium name="Pathogen Informatics"/>
        </authorList>
    </citation>
    <scope>NUCLEOTIDE SEQUENCE</scope>
    <source>
        <strain evidence="15">2789STDY5834896</strain>
    </source>
</reference>
<evidence type="ECO:0000256" key="9">
    <source>
        <dbReference type="ARBA" id="ARBA00023125"/>
    </source>
</evidence>
<evidence type="ECO:0000256" key="8">
    <source>
        <dbReference type="ARBA" id="ARBA00022840"/>
    </source>
</evidence>
<dbReference type="InterPro" id="IPR042174">
    <property type="entry name" value="RecF_2"/>
</dbReference>
<evidence type="ECO:0000256" key="1">
    <source>
        <dbReference type="ARBA" id="ARBA00004496"/>
    </source>
</evidence>
<accession>A0A1C6J349</accession>
<dbReference type="InterPro" id="IPR018078">
    <property type="entry name" value="DNA-binding_RecF_CS"/>
</dbReference>
<dbReference type="PANTHER" id="PTHR32182:SF0">
    <property type="entry name" value="DNA REPLICATION AND REPAIR PROTEIN RECF"/>
    <property type="match status" value="1"/>
</dbReference>
<dbReference type="PROSITE" id="PS00618">
    <property type="entry name" value="RECF_2"/>
    <property type="match status" value="1"/>
</dbReference>
<dbReference type="NCBIfam" id="TIGR00611">
    <property type="entry name" value="recf"/>
    <property type="match status" value="1"/>
</dbReference>
<protein>
    <recommendedName>
        <fullName evidence="3 12">DNA replication and repair protein RecF</fullName>
    </recommendedName>
</protein>
<keyword evidence="8 12" id="KW-0067">ATP-binding</keyword>
<comment type="subcellular location">
    <subcellularLocation>
        <location evidence="1 12 13">Cytoplasm</location>
    </subcellularLocation>
</comment>
<dbReference type="GO" id="GO:0003697">
    <property type="term" value="F:single-stranded DNA binding"/>
    <property type="evidence" value="ECO:0007669"/>
    <property type="project" value="UniProtKB-UniRule"/>
</dbReference>
<dbReference type="GO" id="GO:0005737">
    <property type="term" value="C:cytoplasm"/>
    <property type="evidence" value="ECO:0007669"/>
    <property type="project" value="UniProtKB-SubCell"/>
</dbReference>
<dbReference type="GO" id="GO:0006260">
    <property type="term" value="P:DNA replication"/>
    <property type="evidence" value="ECO:0007669"/>
    <property type="project" value="UniProtKB-UniRule"/>
</dbReference>
<dbReference type="Gene3D" id="1.20.1050.90">
    <property type="entry name" value="RecF/RecN/SMC, N-terminal domain"/>
    <property type="match status" value="1"/>
</dbReference>
<evidence type="ECO:0000256" key="7">
    <source>
        <dbReference type="ARBA" id="ARBA00022763"/>
    </source>
</evidence>